<evidence type="ECO:0000313" key="1">
    <source>
        <dbReference type="EMBL" id="TDC93722.1"/>
    </source>
</evidence>
<keyword evidence="2" id="KW-1185">Reference proteome</keyword>
<reference evidence="1 2" key="1">
    <citation type="submission" date="2019-03" db="EMBL/GenBank/DDBJ databases">
        <title>Draft genome sequences of novel Actinobacteria.</title>
        <authorList>
            <person name="Sahin N."/>
            <person name="Ay H."/>
            <person name="Saygin H."/>
        </authorList>
    </citation>
    <scope>NUCLEOTIDE SEQUENCE [LARGE SCALE GENOMIC DNA]</scope>
    <source>
        <strain evidence="1 2">16K404</strain>
    </source>
</reference>
<sequence length="69" mass="7908">MTPKIFGLAEKNTDGTPDPDKVQIWGMELETRAVLFWLERGRSQFAVFDTAENANARFGDLFNLTLYRP</sequence>
<accession>A0A4R4UVU0</accession>
<dbReference type="OrthoDB" id="3697390at2"/>
<protein>
    <submittedName>
        <fullName evidence="1">Uncharacterized protein</fullName>
    </submittedName>
</protein>
<proteinExistence type="predicted"/>
<name>A0A4R4UVU0_9PSEU</name>
<dbReference type="EMBL" id="SMKV01000009">
    <property type="protein sequence ID" value="TDC93722.1"/>
    <property type="molecule type" value="Genomic_DNA"/>
</dbReference>
<dbReference type="Proteomes" id="UP000294744">
    <property type="component" value="Unassembled WGS sequence"/>
</dbReference>
<dbReference type="AlphaFoldDB" id="A0A4R4UVU0"/>
<organism evidence="1 2">
    <name type="scientific">Saccharopolyspora aridisoli</name>
    <dbReference type="NCBI Taxonomy" id="2530385"/>
    <lineage>
        <taxon>Bacteria</taxon>
        <taxon>Bacillati</taxon>
        <taxon>Actinomycetota</taxon>
        <taxon>Actinomycetes</taxon>
        <taxon>Pseudonocardiales</taxon>
        <taxon>Pseudonocardiaceae</taxon>
        <taxon>Saccharopolyspora</taxon>
    </lineage>
</organism>
<dbReference type="RefSeq" id="WP_132621850.1">
    <property type="nucleotide sequence ID" value="NZ_SMKV01000009.1"/>
</dbReference>
<evidence type="ECO:0000313" key="2">
    <source>
        <dbReference type="Proteomes" id="UP000294744"/>
    </source>
</evidence>
<comment type="caution">
    <text evidence="1">The sequence shown here is derived from an EMBL/GenBank/DDBJ whole genome shotgun (WGS) entry which is preliminary data.</text>
</comment>
<gene>
    <name evidence="1" type="ORF">E1161_09860</name>
</gene>